<sequence length="499" mass="57447">MFMGFKDKFTAFILNALKFLMAVIMLTSIGTTFKFSKELNFTLCLVFLIFAIAIFLLYKVINSKMDTKMQLILILLCAFALRGLWLLNVNSFPTSDFGTIYKCAKDFLEGNTSVFRGTSYIARFPHLTIMVLYMALMLKLFPVHNILIMKIVNLSLGVLSVFLIYLIAKEIFNDKNKSLSAAAFASVFPPFITYTAVFCTENIAIPFYILSVYLLLRVMKQKISKYYLILSGILLAFGNLFRMVAIVIVIAYVMYLLVYGENKLTEKIQYLLLYIVPYFLIIFLVSTSLQYMKITENSLTKGSEPKIISILKGTNYENGGAWNVEDASIPEIYNYDHDKINEVSKKIIIERLTTTPPLKLVAFYIKKFALQWSEGDMSGVYWSQLYVPEDNIRFDLTNTGGMIFQLIYACIIILIFIGLFNRKGIYKNKEINLFYIIFCGYGLLHLIIEFQQRYAYIVSWVLVVLAVEGIDLIVFNIRNNKSQRKIKMMTMMSVTVFKK</sequence>
<evidence type="ECO:0000256" key="2">
    <source>
        <dbReference type="ARBA" id="ARBA00022475"/>
    </source>
</evidence>
<evidence type="ECO:0000313" key="10">
    <source>
        <dbReference type="EMBL" id="SHJ72855.1"/>
    </source>
</evidence>
<feature type="transmembrane region" description="Helical" evidence="8">
    <location>
        <begin position="188"/>
        <end position="216"/>
    </location>
</feature>
<evidence type="ECO:0000256" key="3">
    <source>
        <dbReference type="ARBA" id="ARBA00022676"/>
    </source>
</evidence>
<feature type="transmembrane region" description="Helical" evidence="8">
    <location>
        <begin position="432"/>
        <end position="448"/>
    </location>
</feature>
<feature type="transmembrane region" description="Helical" evidence="8">
    <location>
        <begin position="147"/>
        <end position="168"/>
    </location>
</feature>
<dbReference type="InterPro" id="IPR038731">
    <property type="entry name" value="RgtA/B/C-like"/>
</dbReference>
<feature type="transmembrane region" description="Helical" evidence="8">
    <location>
        <begin position="454"/>
        <end position="477"/>
    </location>
</feature>
<keyword evidence="4 10" id="KW-0808">Transferase</keyword>
<feature type="domain" description="Glycosyltransferase RgtA/B/C/D-like" evidence="9">
    <location>
        <begin position="134"/>
        <end position="276"/>
    </location>
</feature>
<dbReference type="PANTHER" id="PTHR33908">
    <property type="entry name" value="MANNOSYLTRANSFERASE YKCB-RELATED"/>
    <property type="match status" value="1"/>
</dbReference>
<feature type="transmembrane region" description="Helical" evidence="8">
    <location>
        <begin position="270"/>
        <end position="291"/>
    </location>
</feature>
<dbReference type="GO" id="GO:0016763">
    <property type="term" value="F:pentosyltransferase activity"/>
    <property type="evidence" value="ECO:0007669"/>
    <property type="project" value="TreeGrafter"/>
</dbReference>
<dbReference type="InterPro" id="IPR050297">
    <property type="entry name" value="LipidA_mod_glycosyltrf_83"/>
</dbReference>
<feature type="transmembrane region" description="Helical" evidence="8">
    <location>
        <begin position="39"/>
        <end position="58"/>
    </location>
</feature>
<protein>
    <submittedName>
        <fullName evidence="10">Dolichyl-phosphate-mannose-protein mannosyltransferase</fullName>
    </submittedName>
</protein>
<dbReference type="Proteomes" id="UP000184080">
    <property type="component" value="Unassembled WGS sequence"/>
</dbReference>
<evidence type="ECO:0000256" key="5">
    <source>
        <dbReference type="ARBA" id="ARBA00022692"/>
    </source>
</evidence>
<evidence type="ECO:0000256" key="7">
    <source>
        <dbReference type="ARBA" id="ARBA00023136"/>
    </source>
</evidence>
<organism evidence="10 11">
    <name type="scientific">Clostridium amylolyticum</name>
    <dbReference type="NCBI Taxonomy" id="1121298"/>
    <lineage>
        <taxon>Bacteria</taxon>
        <taxon>Bacillati</taxon>
        <taxon>Bacillota</taxon>
        <taxon>Clostridia</taxon>
        <taxon>Eubacteriales</taxon>
        <taxon>Clostridiaceae</taxon>
        <taxon>Clostridium</taxon>
    </lineage>
</organism>
<evidence type="ECO:0000256" key="8">
    <source>
        <dbReference type="SAM" id="Phobius"/>
    </source>
</evidence>
<name>A0A1M6LNX6_9CLOT</name>
<keyword evidence="2" id="KW-1003">Cell membrane</keyword>
<keyword evidence="6 8" id="KW-1133">Transmembrane helix</keyword>
<dbReference type="EMBL" id="FQZO01000007">
    <property type="protein sequence ID" value="SHJ72855.1"/>
    <property type="molecule type" value="Genomic_DNA"/>
</dbReference>
<evidence type="ECO:0000256" key="4">
    <source>
        <dbReference type="ARBA" id="ARBA00022679"/>
    </source>
</evidence>
<feature type="transmembrane region" description="Helical" evidence="8">
    <location>
        <begin position="70"/>
        <end position="87"/>
    </location>
</feature>
<evidence type="ECO:0000259" key="9">
    <source>
        <dbReference type="Pfam" id="PF13231"/>
    </source>
</evidence>
<dbReference type="OrthoDB" id="2787520at2"/>
<keyword evidence="7 8" id="KW-0472">Membrane</keyword>
<dbReference type="Pfam" id="PF13231">
    <property type="entry name" value="PMT_2"/>
    <property type="match status" value="1"/>
</dbReference>
<dbReference type="GO" id="GO:0009103">
    <property type="term" value="P:lipopolysaccharide biosynthetic process"/>
    <property type="evidence" value="ECO:0007669"/>
    <property type="project" value="UniProtKB-ARBA"/>
</dbReference>
<proteinExistence type="predicted"/>
<feature type="transmembrane region" description="Helical" evidence="8">
    <location>
        <begin position="228"/>
        <end position="258"/>
    </location>
</feature>
<evidence type="ECO:0000256" key="6">
    <source>
        <dbReference type="ARBA" id="ARBA00022989"/>
    </source>
</evidence>
<evidence type="ECO:0000256" key="1">
    <source>
        <dbReference type="ARBA" id="ARBA00004651"/>
    </source>
</evidence>
<feature type="transmembrane region" description="Helical" evidence="8">
    <location>
        <begin position="120"/>
        <end position="140"/>
    </location>
</feature>
<keyword evidence="5 8" id="KW-0812">Transmembrane</keyword>
<dbReference type="AlphaFoldDB" id="A0A1M6LNX6"/>
<feature type="transmembrane region" description="Helical" evidence="8">
    <location>
        <begin position="12"/>
        <end position="33"/>
    </location>
</feature>
<comment type="subcellular location">
    <subcellularLocation>
        <location evidence="1">Cell membrane</location>
        <topology evidence="1">Multi-pass membrane protein</topology>
    </subcellularLocation>
</comment>
<keyword evidence="11" id="KW-1185">Reference proteome</keyword>
<dbReference type="PANTHER" id="PTHR33908:SF11">
    <property type="entry name" value="MEMBRANE PROTEIN"/>
    <property type="match status" value="1"/>
</dbReference>
<gene>
    <name evidence="10" type="ORF">SAMN05444401_3723</name>
</gene>
<evidence type="ECO:0000313" key="11">
    <source>
        <dbReference type="Proteomes" id="UP000184080"/>
    </source>
</evidence>
<reference evidence="10 11" key="1">
    <citation type="submission" date="2016-11" db="EMBL/GenBank/DDBJ databases">
        <authorList>
            <person name="Jaros S."/>
            <person name="Januszkiewicz K."/>
            <person name="Wedrychowicz H."/>
        </authorList>
    </citation>
    <scope>NUCLEOTIDE SEQUENCE [LARGE SCALE GENOMIC DNA]</scope>
    <source>
        <strain evidence="10 11">DSM 21864</strain>
    </source>
</reference>
<keyword evidence="3 10" id="KW-0328">Glycosyltransferase</keyword>
<accession>A0A1M6LNX6</accession>
<dbReference type="STRING" id="1121298.SAMN05444401_3723"/>
<dbReference type="GO" id="GO:0005886">
    <property type="term" value="C:plasma membrane"/>
    <property type="evidence" value="ECO:0007669"/>
    <property type="project" value="UniProtKB-SubCell"/>
</dbReference>
<feature type="transmembrane region" description="Helical" evidence="8">
    <location>
        <begin position="402"/>
        <end position="420"/>
    </location>
</feature>